<dbReference type="InterPro" id="IPR031316">
    <property type="entry name" value="FlgM_C"/>
</dbReference>
<evidence type="ECO:0000256" key="5">
    <source>
        <dbReference type="ARBA" id="ARBA00023015"/>
    </source>
</evidence>
<protein>
    <recommendedName>
        <fullName evidence="2">Negative regulator of flagellin synthesis</fullName>
    </recommendedName>
</protein>
<evidence type="ECO:0000259" key="8">
    <source>
        <dbReference type="Pfam" id="PF04316"/>
    </source>
</evidence>
<dbReference type="EMBL" id="FWWT01000008">
    <property type="protein sequence ID" value="SMB82838.1"/>
    <property type="molecule type" value="Genomic_DNA"/>
</dbReference>
<feature type="domain" description="Anti-sigma-28 factor FlgM C-terminal" evidence="8">
    <location>
        <begin position="35"/>
        <end position="88"/>
    </location>
</feature>
<accession>A0A1W1UNZ0</accession>
<evidence type="ECO:0000256" key="2">
    <source>
        <dbReference type="ARBA" id="ARBA00017823"/>
    </source>
</evidence>
<evidence type="ECO:0000256" key="3">
    <source>
        <dbReference type="ARBA" id="ARBA00022491"/>
    </source>
</evidence>
<dbReference type="STRING" id="656914.SAMN00017405_0973"/>
<reference evidence="9 10" key="1">
    <citation type="submission" date="2017-04" db="EMBL/GenBank/DDBJ databases">
        <authorList>
            <person name="Afonso C.L."/>
            <person name="Miller P.J."/>
            <person name="Scott M.A."/>
            <person name="Spackman E."/>
            <person name="Goraichik I."/>
            <person name="Dimitrov K.M."/>
            <person name="Suarez D.L."/>
            <person name="Swayne D.E."/>
        </authorList>
    </citation>
    <scope>NUCLEOTIDE SEQUENCE [LARGE SCALE GENOMIC DNA]</scope>
    <source>
        <strain evidence="9 10">DSM 11270</strain>
    </source>
</reference>
<dbReference type="SUPFAM" id="SSF101498">
    <property type="entry name" value="Anti-sigma factor FlgM"/>
    <property type="match status" value="1"/>
</dbReference>
<dbReference type="AlphaFoldDB" id="A0A1W1UNZ0"/>
<evidence type="ECO:0000313" key="10">
    <source>
        <dbReference type="Proteomes" id="UP000192731"/>
    </source>
</evidence>
<dbReference type="InterPro" id="IPR035890">
    <property type="entry name" value="Anti-sigma-28_factor_FlgM_sf"/>
</dbReference>
<sequence length="93" mass="10671">MKITGNIPKNIGNIYQKQQKAAPTKKTAETDVKKDSLELSNEAKKISELVQKTKDFPEIREEKIKEIKEQIKNNTYQVSPEQLAAKMLSKNRI</sequence>
<evidence type="ECO:0000313" key="9">
    <source>
        <dbReference type="EMBL" id="SMB82838.1"/>
    </source>
</evidence>
<keyword evidence="10" id="KW-1185">Reference proteome</keyword>
<comment type="similarity">
    <text evidence="1">Belongs to the FlgM family.</text>
</comment>
<dbReference type="Proteomes" id="UP000192731">
    <property type="component" value="Unassembled WGS sequence"/>
</dbReference>
<keyword evidence="4" id="KW-1005">Bacterial flagellum biogenesis</keyword>
<feature type="compositionally biased region" description="Low complexity" evidence="7">
    <location>
        <begin position="16"/>
        <end position="25"/>
    </location>
</feature>
<evidence type="ECO:0000256" key="1">
    <source>
        <dbReference type="ARBA" id="ARBA00005322"/>
    </source>
</evidence>
<keyword evidence="3" id="KW-0678">Repressor</keyword>
<evidence type="ECO:0000256" key="4">
    <source>
        <dbReference type="ARBA" id="ARBA00022795"/>
    </source>
</evidence>
<feature type="region of interest" description="Disordered" evidence="7">
    <location>
        <begin position="1"/>
        <end position="33"/>
    </location>
</feature>
<gene>
    <name evidence="9" type="ORF">SAMN00017405_0973</name>
</gene>
<evidence type="ECO:0000256" key="7">
    <source>
        <dbReference type="SAM" id="MobiDB-lite"/>
    </source>
</evidence>
<name>A0A1W1UNZ0_DESTI</name>
<dbReference type="InterPro" id="IPR007412">
    <property type="entry name" value="FlgM"/>
</dbReference>
<evidence type="ECO:0000256" key="6">
    <source>
        <dbReference type="ARBA" id="ARBA00023163"/>
    </source>
</evidence>
<proteinExistence type="inferred from homology"/>
<dbReference type="GO" id="GO:0044781">
    <property type="term" value="P:bacterial-type flagellum organization"/>
    <property type="evidence" value="ECO:0007669"/>
    <property type="project" value="UniProtKB-KW"/>
</dbReference>
<dbReference type="Pfam" id="PF04316">
    <property type="entry name" value="FlgM"/>
    <property type="match status" value="1"/>
</dbReference>
<organism evidence="9 10">
    <name type="scientific">Desulfonispora thiosulfatigenes DSM 11270</name>
    <dbReference type="NCBI Taxonomy" id="656914"/>
    <lineage>
        <taxon>Bacteria</taxon>
        <taxon>Bacillati</taxon>
        <taxon>Bacillota</taxon>
        <taxon>Clostridia</taxon>
        <taxon>Eubacteriales</taxon>
        <taxon>Peptococcaceae</taxon>
        <taxon>Desulfonispora</taxon>
    </lineage>
</organism>
<dbReference type="GO" id="GO:0045892">
    <property type="term" value="P:negative regulation of DNA-templated transcription"/>
    <property type="evidence" value="ECO:0007669"/>
    <property type="project" value="InterPro"/>
</dbReference>
<keyword evidence="6" id="KW-0804">Transcription</keyword>
<keyword evidence="5" id="KW-0805">Transcription regulation</keyword>
<dbReference type="RefSeq" id="WP_084052219.1">
    <property type="nucleotide sequence ID" value="NZ_FWWT01000008.1"/>
</dbReference>
<dbReference type="NCBIfam" id="TIGR03824">
    <property type="entry name" value="FlgM_jcvi"/>
    <property type="match status" value="1"/>
</dbReference>